<name>A0A1H6AFA7_9VIBR</name>
<evidence type="ECO:0000313" key="2">
    <source>
        <dbReference type="Proteomes" id="UP000236721"/>
    </source>
</evidence>
<dbReference type="AlphaFoldDB" id="A0A1H6AFA7"/>
<dbReference type="RefSeq" id="WP_103881177.1">
    <property type="nucleotide sequence ID" value="NZ_FNVG01000015.1"/>
</dbReference>
<dbReference type="OrthoDB" id="6105906at2"/>
<evidence type="ECO:0008006" key="3">
    <source>
        <dbReference type="Google" id="ProtNLM"/>
    </source>
</evidence>
<dbReference type="Proteomes" id="UP000236721">
    <property type="component" value="Unassembled WGS sequence"/>
</dbReference>
<reference evidence="2" key="1">
    <citation type="submission" date="2016-10" db="EMBL/GenBank/DDBJ databases">
        <authorList>
            <person name="Varghese N."/>
            <person name="Submissions S."/>
        </authorList>
    </citation>
    <scope>NUCLEOTIDE SEQUENCE [LARGE SCALE GENOMIC DNA]</scope>
    <source>
        <strain evidence="2">CGMCC 1.7062</strain>
    </source>
</reference>
<gene>
    <name evidence="1" type="ORF">SAMN04488244_11537</name>
</gene>
<accession>A0A1H6AFA7</accession>
<dbReference type="SUPFAM" id="SSF54909">
    <property type="entry name" value="Dimeric alpha+beta barrel"/>
    <property type="match status" value="1"/>
</dbReference>
<dbReference type="EMBL" id="FNVG01000015">
    <property type="protein sequence ID" value="SEG46940.1"/>
    <property type="molecule type" value="Genomic_DNA"/>
</dbReference>
<organism evidence="1 2">
    <name type="scientific">Vibrio hangzhouensis</name>
    <dbReference type="NCBI Taxonomy" id="462991"/>
    <lineage>
        <taxon>Bacteria</taxon>
        <taxon>Pseudomonadati</taxon>
        <taxon>Pseudomonadota</taxon>
        <taxon>Gammaproteobacteria</taxon>
        <taxon>Vibrionales</taxon>
        <taxon>Vibrionaceae</taxon>
        <taxon>Vibrio</taxon>
    </lineage>
</organism>
<dbReference type="InterPro" id="IPR011008">
    <property type="entry name" value="Dimeric_a/b-barrel"/>
</dbReference>
<protein>
    <recommendedName>
        <fullName evidence="3">Antibiotic biosynthesis monooxygenase</fullName>
    </recommendedName>
</protein>
<dbReference type="Gene3D" id="3.30.70.100">
    <property type="match status" value="1"/>
</dbReference>
<keyword evidence="2" id="KW-1185">Reference proteome</keyword>
<evidence type="ECO:0000313" key="1">
    <source>
        <dbReference type="EMBL" id="SEG46940.1"/>
    </source>
</evidence>
<proteinExistence type="predicted"/>
<sequence>MFTVMYEFVIKKGTDNSFRKAWIEHTEYIYANCGSLGSRLHTTNVGGTYVAYAQWPNRELWEETAERFHALSPGTLLEMKKYLVSSLVLRELKVCDDLFRREGGINSDTI</sequence>